<protein>
    <submittedName>
        <fullName evidence="3">FMN-dependent NADPH-azoreductase</fullName>
    </submittedName>
</protein>
<evidence type="ECO:0000313" key="4">
    <source>
        <dbReference type="Proteomes" id="UP000625210"/>
    </source>
</evidence>
<dbReference type="AlphaFoldDB" id="A0A8J2YD40"/>
<dbReference type="Proteomes" id="UP000625210">
    <property type="component" value="Unassembled WGS sequence"/>
</dbReference>
<dbReference type="Gene3D" id="3.40.50.360">
    <property type="match status" value="1"/>
</dbReference>
<dbReference type="InterPro" id="IPR029039">
    <property type="entry name" value="Flavoprotein-like_sf"/>
</dbReference>
<dbReference type="PANTHER" id="PTHR30543:SF21">
    <property type="entry name" value="NAD(P)H-DEPENDENT FMN REDUCTASE LOT6"/>
    <property type="match status" value="1"/>
</dbReference>
<dbReference type="GO" id="GO:0005829">
    <property type="term" value="C:cytosol"/>
    <property type="evidence" value="ECO:0007669"/>
    <property type="project" value="TreeGrafter"/>
</dbReference>
<reference evidence="3" key="2">
    <citation type="submission" date="2020-09" db="EMBL/GenBank/DDBJ databases">
        <authorList>
            <person name="Sun Q."/>
            <person name="Zhou Y."/>
        </authorList>
    </citation>
    <scope>NUCLEOTIDE SEQUENCE</scope>
    <source>
        <strain evidence="3">CGMCC 1.15179</strain>
    </source>
</reference>
<organism evidence="3 4">
    <name type="scientific">Marinithermofilum abyssi</name>
    <dbReference type="NCBI Taxonomy" id="1571185"/>
    <lineage>
        <taxon>Bacteria</taxon>
        <taxon>Bacillati</taxon>
        <taxon>Bacillota</taxon>
        <taxon>Bacilli</taxon>
        <taxon>Bacillales</taxon>
        <taxon>Thermoactinomycetaceae</taxon>
        <taxon>Marinithermofilum</taxon>
    </lineage>
</organism>
<dbReference type="InterPro" id="IPR005025">
    <property type="entry name" value="FMN_Rdtase-like_dom"/>
</dbReference>
<accession>A0A8J2YD40</accession>
<dbReference type="PANTHER" id="PTHR30543">
    <property type="entry name" value="CHROMATE REDUCTASE"/>
    <property type="match status" value="1"/>
</dbReference>
<dbReference type="GO" id="GO:0010181">
    <property type="term" value="F:FMN binding"/>
    <property type="evidence" value="ECO:0007669"/>
    <property type="project" value="TreeGrafter"/>
</dbReference>
<dbReference type="InterPro" id="IPR050712">
    <property type="entry name" value="NAD(P)H-dep_reductase"/>
</dbReference>
<dbReference type="RefSeq" id="WP_188646368.1">
    <property type="nucleotide sequence ID" value="NZ_BMHQ01000002.1"/>
</dbReference>
<dbReference type="GO" id="GO:0016491">
    <property type="term" value="F:oxidoreductase activity"/>
    <property type="evidence" value="ECO:0007669"/>
    <property type="project" value="InterPro"/>
</dbReference>
<evidence type="ECO:0000259" key="2">
    <source>
        <dbReference type="Pfam" id="PF03358"/>
    </source>
</evidence>
<name>A0A8J2YD40_9BACL</name>
<feature type="domain" description="NADPH-dependent FMN reductase-like" evidence="2">
    <location>
        <begin position="3"/>
        <end position="137"/>
    </location>
</feature>
<sequence length="179" mass="19301">MQKFLVVNGSPRRGGLTRGLASKAAELLERRGEQVIRFDVGELPLFGVGEETEAVQRWRQAASEADGFFIATPEYHNGISGALKNALDFLGSHHLERKPVAITAAAGGGKGGINALNNLRLVLRGLYAWVLPQQWVADPGCFDARGQLAGESGITAVKELVEELCYFAAAAKKAKKERQ</sequence>
<gene>
    <name evidence="3" type="primary">azr</name>
    <name evidence="3" type="ORF">GCM10011571_05270</name>
</gene>
<evidence type="ECO:0000313" key="3">
    <source>
        <dbReference type="EMBL" id="GGE07012.1"/>
    </source>
</evidence>
<evidence type="ECO:0000256" key="1">
    <source>
        <dbReference type="ARBA" id="ARBA00009428"/>
    </source>
</evidence>
<dbReference type="Pfam" id="PF03358">
    <property type="entry name" value="FMN_red"/>
    <property type="match status" value="1"/>
</dbReference>
<comment type="caution">
    <text evidence="3">The sequence shown here is derived from an EMBL/GenBank/DDBJ whole genome shotgun (WGS) entry which is preliminary data.</text>
</comment>
<reference evidence="3" key="1">
    <citation type="journal article" date="2014" name="Int. J. Syst. Evol. Microbiol.">
        <title>Complete genome sequence of Corynebacterium casei LMG S-19264T (=DSM 44701T), isolated from a smear-ripened cheese.</title>
        <authorList>
            <consortium name="US DOE Joint Genome Institute (JGI-PGF)"/>
            <person name="Walter F."/>
            <person name="Albersmeier A."/>
            <person name="Kalinowski J."/>
            <person name="Ruckert C."/>
        </authorList>
    </citation>
    <scope>NUCLEOTIDE SEQUENCE</scope>
    <source>
        <strain evidence="3">CGMCC 1.15179</strain>
    </source>
</reference>
<keyword evidence="4" id="KW-1185">Reference proteome</keyword>
<comment type="similarity">
    <text evidence="1">Belongs to the azoreductase type 2 family.</text>
</comment>
<dbReference type="SUPFAM" id="SSF52218">
    <property type="entry name" value="Flavoproteins"/>
    <property type="match status" value="1"/>
</dbReference>
<proteinExistence type="inferred from homology"/>
<dbReference type="EMBL" id="BMHQ01000002">
    <property type="protein sequence ID" value="GGE07012.1"/>
    <property type="molecule type" value="Genomic_DNA"/>
</dbReference>